<evidence type="ECO:0000256" key="1">
    <source>
        <dbReference type="ARBA" id="ARBA00022737"/>
    </source>
</evidence>
<organism evidence="3 4">
    <name type="scientific">Trichomalopsis sarcophagae</name>
    <dbReference type="NCBI Taxonomy" id="543379"/>
    <lineage>
        <taxon>Eukaryota</taxon>
        <taxon>Metazoa</taxon>
        <taxon>Ecdysozoa</taxon>
        <taxon>Arthropoda</taxon>
        <taxon>Hexapoda</taxon>
        <taxon>Insecta</taxon>
        <taxon>Pterygota</taxon>
        <taxon>Neoptera</taxon>
        <taxon>Endopterygota</taxon>
        <taxon>Hymenoptera</taxon>
        <taxon>Apocrita</taxon>
        <taxon>Proctotrupomorpha</taxon>
        <taxon>Chalcidoidea</taxon>
        <taxon>Pteromalidae</taxon>
        <taxon>Pteromalinae</taxon>
        <taxon>Trichomalopsis</taxon>
    </lineage>
</organism>
<comment type="caution">
    <text evidence="3">The sequence shown here is derived from an EMBL/GenBank/DDBJ whole genome shotgun (WGS) entry which is preliminary data.</text>
</comment>
<evidence type="ECO:0000256" key="2">
    <source>
        <dbReference type="SAM" id="MobiDB-lite"/>
    </source>
</evidence>
<proteinExistence type="predicted"/>
<gene>
    <name evidence="3" type="ORF">TSAR_010258</name>
</gene>
<feature type="compositionally biased region" description="Acidic residues" evidence="2">
    <location>
        <begin position="296"/>
        <end position="319"/>
    </location>
</feature>
<feature type="compositionally biased region" description="Acidic residues" evidence="2">
    <location>
        <begin position="1"/>
        <end position="14"/>
    </location>
</feature>
<reference evidence="3 4" key="1">
    <citation type="journal article" date="2017" name="Curr. Biol.">
        <title>The Evolution of Venom by Co-option of Single-Copy Genes.</title>
        <authorList>
            <person name="Martinson E.O."/>
            <person name="Mrinalini"/>
            <person name="Kelkar Y.D."/>
            <person name="Chang C.H."/>
            <person name="Werren J.H."/>
        </authorList>
    </citation>
    <scope>NUCLEOTIDE SEQUENCE [LARGE SCALE GENOMIC DNA]</scope>
    <source>
        <strain evidence="3 4">Alberta</strain>
        <tissue evidence="3">Whole body</tissue>
    </source>
</reference>
<dbReference type="Pfam" id="PF02493">
    <property type="entry name" value="MORN"/>
    <property type="match status" value="7"/>
</dbReference>
<evidence type="ECO:0000313" key="4">
    <source>
        <dbReference type="Proteomes" id="UP000215335"/>
    </source>
</evidence>
<dbReference type="PANTHER" id="PTHR23084:SF263">
    <property type="entry name" value="MORN REPEAT-CONTAINING PROTEIN 1"/>
    <property type="match status" value="1"/>
</dbReference>
<protein>
    <recommendedName>
        <fullName evidence="5">Radial spoke head 1 homolog</fullName>
    </recommendedName>
</protein>
<dbReference type="SUPFAM" id="SSF82185">
    <property type="entry name" value="Histone H3 K4-specific methyltransferase SET7/9 N-terminal domain"/>
    <property type="match status" value="1"/>
</dbReference>
<feature type="region of interest" description="Disordered" evidence="2">
    <location>
        <begin position="251"/>
        <end position="319"/>
    </location>
</feature>
<evidence type="ECO:0008006" key="5">
    <source>
        <dbReference type="Google" id="ProtNLM"/>
    </source>
</evidence>
<accession>A0A232FLG6</accession>
<name>A0A232FLG6_9HYME</name>
<dbReference type="InterPro" id="IPR003409">
    <property type="entry name" value="MORN"/>
</dbReference>
<dbReference type="Proteomes" id="UP000215335">
    <property type="component" value="Unassembled WGS sequence"/>
</dbReference>
<keyword evidence="4" id="KW-1185">Reference proteome</keyword>
<dbReference type="FunFam" id="2.20.110.10:FF:000002">
    <property type="entry name" value="Phosphatidylinositol 4-phosphate 5-kinase 8"/>
    <property type="match status" value="2"/>
</dbReference>
<feature type="region of interest" description="Disordered" evidence="2">
    <location>
        <begin position="1"/>
        <end position="30"/>
    </location>
</feature>
<keyword evidence="1" id="KW-0677">Repeat</keyword>
<evidence type="ECO:0000313" key="3">
    <source>
        <dbReference type="EMBL" id="OXU31596.1"/>
    </source>
</evidence>
<dbReference type="Gene3D" id="2.20.110.10">
    <property type="entry name" value="Histone H3 K4-specific methyltransferase SET7/9 N-terminal domain"/>
    <property type="match status" value="2"/>
</dbReference>
<dbReference type="AlphaFoldDB" id="A0A232FLG6"/>
<sequence length="319" mass="36781">MSEDESVEATESTESEVQNPLGSYEGERNKSGERHGFGRYLLANGDTYEGKYCRGLRHGHGLYVFKLGARYEGQWCRGQKHGRGSFVYPDGTRYEGEWKRDKRCGFGAYHYRNGDVYEGTWRQNYRHGLGSYTYADGGCKFYGSWVADRMQGIGQLTHQRHRHHGFWETNLPQGRGCYIFEKGSMLHGHFLHILDTSGQIVTEIDEASQELEISEDEPPREDTAVNAKELRPEPLKQGIVAVVWRSRRVTPYSPDLMPPEPAAVIDQESSVETLNDDVCDETDDERAEEYLKRDDDEVEYEDEYVDEEAEDEENDYLRD</sequence>
<dbReference type="EMBL" id="NNAY01000046">
    <property type="protein sequence ID" value="OXU31596.1"/>
    <property type="molecule type" value="Genomic_DNA"/>
</dbReference>
<dbReference type="OrthoDB" id="423343at2759"/>
<dbReference type="SMART" id="SM00698">
    <property type="entry name" value="MORN"/>
    <property type="match status" value="7"/>
</dbReference>
<dbReference type="STRING" id="543379.A0A232FLG6"/>
<feature type="compositionally biased region" description="Acidic residues" evidence="2">
    <location>
        <begin position="274"/>
        <end position="287"/>
    </location>
</feature>
<dbReference type="PANTHER" id="PTHR23084">
    <property type="entry name" value="PHOSPHATIDYLINOSITOL-4-PHOSPHATE 5-KINASE RELATED"/>
    <property type="match status" value="1"/>
</dbReference>